<reference evidence="2" key="1">
    <citation type="journal article" date="2020" name="Plant J.">
        <title>Transposons played a major role in the diversification between the closely related almond and peach genomes: results from the almond genome sequence.</title>
        <authorList>
            <person name="Alioto T."/>
            <person name="Alexiou K.G."/>
            <person name="Bardil A."/>
            <person name="Barteri F."/>
            <person name="Castanera R."/>
            <person name="Cruz F."/>
            <person name="Dhingra A."/>
            <person name="Duval H."/>
            <person name="Fernandez I Marti A."/>
            <person name="Frias L."/>
            <person name="Galan B."/>
            <person name="Garcia J.L."/>
            <person name="Howad W."/>
            <person name="Gomez-Garrido J."/>
            <person name="Gut M."/>
            <person name="Julca I."/>
            <person name="Morata J."/>
            <person name="Puigdomenech P."/>
            <person name="Ribeca P."/>
            <person name="Rubio Cabetas M.J."/>
            <person name="Vlasova A."/>
            <person name="Wirthensohn M."/>
            <person name="Garcia-Mas J."/>
            <person name="Gabaldon T."/>
            <person name="Casacuberta J.M."/>
            <person name="Arus P."/>
        </authorList>
    </citation>
    <scope>NUCLEOTIDE SEQUENCE [LARGE SCALE GENOMIC DNA]</scope>
    <source>
        <strain evidence="2">cv. Texas</strain>
    </source>
</reference>
<proteinExistence type="predicted"/>
<dbReference type="Gramene" id="VVA31598">
    <property type="protein sequence ID" value="VVA31598"/>
    <property type="gene ID" value="Prudul26B000942"/>
</dbReference>
<dbReference type="AlphaFoldDB" id="A0A5E4FVU7"/>
<sequence>MKLPVGREGQMNLSPTFGSWWGRECKNTTRRREYSSSVDRDLFWDVNGILSACGPHPEEDRRRNKLENGMEKNLDPVLRSPGTYVTEILLLMMGGRGSSTSSVHDDPFILLLGGERGQSSLLRTGAVPSNEVVIRAVHTCSELKAKGDLLVSSGAVHEVYV</sequence>
<dbReference type="InParanoid" id="A0A5E4FVU7"/>
<dbReference type="EMBL" id="CABIKO010000221">
    <property type="protein sequence ID" value="VVA31598.1"/>
    <property type="molecule type" value="Genomic_DNA"/>
</dbReference>
<gene>
    <name evidence="1" type="ORF">ALMOND_2B000942</name>
</gene>
<name>A0A5E4FVU7_PRUDU</name>
<organism evidence="1 2">
    <name type="scientific">Prunus dulcis</name>
    <name type="common">Almond</name>
    <name type="synonym">Amygdalus dulcis</name>
    <dbReference type="NCBI Taxonomy" id="3755"/>
    <lineage>
        <taxon>Eukaryota</taxon>
        <taxon>Viridiplantae</taxon>
        <taxon>Streptophyta</taxon>
        <taxon>Embryophyta</taxon>
        <taxon>Tracheophyta</taxon>
        <taxon>Spermatophyta</taxon>
        <taxon>Magnoliopsida</taxon>
        <taxon>eudicotyledons</taxon>
        <taxon>Gunneridae</taxon>
        <taxon>Pentapetalae</taxon>
        <taxon>rosids</taxon>
        <taxon>fabids</taxon>
        <taxon>Rosales</taxon>
        <taxon>Rosaceae</taxon>
        <taxon>Amygdaloideae</taxon>
        <taxon>Amygdaleae</taxon>
        <taxon>Prunus</taxon>
    </lineage>
</organism>
<protein>
    <submittedName>
        <fullName evidence="1">Uncharacterized protein</fullName>
    </submittedName>
</protein>
<evidence type="ECO:0000313" key="2">
    <source>
        <dbReference type="Proteomes" id="UP000327085"/>
    </source>
</evidence>
<dbReference type="Proteomes" id="UP000327085">
    <property type="component" value="Chromosome 1"/>
</dbReference>
<accession>A0A5E4FVU7</accession>
<evidence type="ECO:0000313" key="1">
    <source>
        <dbReference type="EMBL" id="VVA31598.1"/>
    </source>
</evidence>